<organism evidence="2">
    <name type="scientific">mine drainage metagenome</name>
    <dbReference type="NCBI Taxonomy" id="410659"/>
    <lineage>
        <taxon>unclassified sequences</taxon>
        <taxon>metagenomes</taxon>
        <taxon>ecological metagenomes</taxon>
    </lineage>
</organism>
<gene>
    <name evidence="2" type="ORF">GALL_307700</name>
    <name evidence="1" type="ORF">GALL_385110</name>
</gene>
<sequence>MSFNDAPVEYRRSLVNTADYEYLSEIAKSERG</sequence>
<name>A0A1J5R5M6_9ZZZZ</name>
<accession>A0A1J5R5M6</accession>
<comment type="caution">
    <text evidence="2">The sequence shown here is derived from an EMBL/GenBank/DDBJ whole genome shotgun (WGS) entry which is preliminary data.</text>
</comment>
<dbReference type="EMBL" id="MLJW01001165">
    <property type="protein sequence ID" value="OIQ79751.1"/>
    <property type="molecule type" value="Genomic_DNA"/>
</dbReference>
<protein>
    <submittedName>
        <fullName evidence="2">Uncharacterized protein</fullName>
    </submittedName>
</protein>
<dbReference type="AlphaFoldDB" id="A0A1J5R5M6"/>
<dbReference type="EMBL" id="MLJW01000426">
    <property type="protein sequence ID" value="OIQ87351.1"/>
    <property type="molecule type" value="Genomic_DNA"/>
</dbReference>
<proteinExistence type="predicted"/>
<evidence type="ECO:0000313" key="2">
    <source>
        <dbReference type="EMBL" id="OIQ87351.1"/>
    </source>
</evidence>
<evidence type="ECO:0000313" key="1">
    <source>
        <dbReference type="EMBL" id="OIQ79751.1"/>
    </source>
</evidence>
<reference evidence="2" key="1">
    <citation type="submission" date="2016-10" db="EMBL/GenBank/DDBJ databases">
        <title>Sequence of Gallionella enrichment culture.</title>
        <authorList>
            <person name="Poehlein A."/>
            <person name="Muehling M."/>
            <person name="Daniel R."/>
        </authorList>
    </citation>
    <scope>NUCLEOTIDE SEQUENCE</scope>
</reference>